<sequence>MGDSIEELARAVSPSLAVKLASSLEIDGNLMKASAKLVGPDAATAALLKECFSALGADVLAAVLRGFAAAATANATDLRAVWSGPTFQGDGDHTTAALAHLIDEAQVDVFASTYSAEVGSEFVHALWRSVARGVKTTVLLDSTIKEGKVVAVLAAKLKGARILTYHPKDVGYAIQHSKVVLVDSRVAFVTSANLSLAAAERNLETGVVIRDSAFASTMRRRFASLSNSGVLVEYPA</sequence>
<protein>
    <recommendedName>
        <fullName evidence="3">phospholipase D</fullName>
        <ecNumber evidence="3">3.1.4.4</ecNumber>
    </recommendedName>
</protein>
<feature type="domain" description="PLD phosphodiesterase" evidence="7">
    <location>
        <begin position="171"/>
        <end position="198"/>
    </location>
</feature>
<dbReference type="GO" id="GO:0016891">
    <property type="term" value="F:RNA endonuclease activity producing 5'-phosphomonoesters, hydrolytic mechanism"/>
    <property type="evidence" value="ECO:0007669"/>
    <property type="project" value="TreeGrafter"/>
</dbReference>
<evidence type="ECO:0000256" key="5">
    <source>
        <dbReference type="ARBA" id="ARBA00022963"/>
    </source>
</evidence>
<name>A0A853DR31_9MICO</name>
<dbReference type="InterPro" id="IPR001736">
    <property type="entry name" value="PLipase_D/transphosphatidylase"/>
</dbReference>
<keyword evidence="9" id="KW-1185">Reference proteome</keyword>
<evidence type="ECO:0000256" key="4">
    <source>
        <dbReference type="ARBA" id="ARBA00022801"/>
    </source>
</evidence>
<evidence type="ECO:0000313" key="9">
    <source>
        <dbReference type="Proteomes" id="UP000521075"/>
    </source>
</evidence>
<dbReference type="InterPro" id="IPR025202">
    <property type="entry name" value="PLD-like_dom"/>
</dbReference>
<dbReference type="EC" id="3.1.4.4" evidence="3"/>
<dbReference type="PANTHER" id="PTHR43856">
    <property type="entry name" value="CARDIOLIPIN HYDROLASE"/>
    <property type="match status" value="1"/>
</dbReference>
<accession>A0A853DR31</accession>
<dbReference type="InterPro" id="IPR047955">
    <property type="entry name" value="DrmC-like"/>
</dbReference>
<dbReference type="SMART" id="SM00155">
    <property type="entry name" value="PLDc"/>
    <property type="match status" value="1"/>
</dbReference>
<reference evidence="8 9" key="1">
    <citation type="submission" date="2020-07" db="EMBL/GenBank/DDBJ databases">
        <title>Sequencing the genomes of 1000 actinobacteria strains.</title>
        <authorList>
            <person name="Klenk H.-P."/>
        </authorList>
    </citation>
    <scope>NUCLEOTIDE SEQUENCE [LARGE SCALE GENOMIC DNA]</scope>
    <source>
        <strain evidence="8 9">DSM 15166</strain>
    </source>
</reference>
<evidence type="ECO:0000256" key="1">
    <source>
        <dbReference type="ARBA" id="ARBA00000798"/>
    </source>
</evidence>
<evidence type="ECO:0000313" key="8">
    <source>
        <dbReference type="EMBL" id="NYK11008.1"/>
    </source>
</evidence>
<evidence type="ECO:0000256" key="3">
    <source>
        <dbReference type="ARBA" id="ARBA00012027"/>
    </source>
</evidence>
<proteinExistence type="inferred from homology"/>
<comment type="caution">
    <text evidence="8">The sequence shown here is derived from an EMBL/GenBank/DDBJ whole genome shotgun (WGS) entry which is preliminary data.</text>
</comment>
<dbReference type="NCBIfam" id="NF038319">
    <property type="entry name" value="DISARM_DrmC_I"/>
    <property type="match status" value="1"/>
</dbReference>
<dbReference type="RefSeq" id="WP_179701589.1">
    <property type="nucleotide sequence ID" value="NZ_BAAAHA010000001.1"/>
</dbReference>
<dbReference type="SUPFAM" id="SSF56024">
    <property type="entry name" value="Phospholipase D/nuclease"/>
    <property type="match status" value="1"/>
</dbReference>
<evidence type="ECO:0000256" key="2">
    <source>
        <dbReference type="ARBA" id="ARBA00008664"/>
    </source>
</evidence>
<dbReference type="Gene3D" id="3.30.870.10">
    <property type="entry name" value="Endonuclease Chain A"/>
    <property type="match status" value="1"/>
</dbReference>
<dbReference type="PANTHER" id="PTHR43856:SF1">
    <property type="entry name" value="MITOCHONDRIAL CARDIOLIPIN HYDROLASE"/>
    <property type="match status" value="1"/>
</dbReference>
<keyword evidence="5" id="KW-0442">Lipid degradation</keyword>
<dbReference type="AlphaFoldDB" id="A0A853DR31"/>
<organism evidence="8 9">
    <name type="scientific">Leifsonia naganoensis</name>
    <dbReference type="NCBI Taxonomy" id="150025"/>
    <lineage>
        <taxon>Bacteria</taxon>
        <taxon>Bacillati</taxon>
        <taxon>Actinomycetota</taxon>
        <taxon>Actinomycetes</taxon>
        <taxon>Micrococcales</taxon>
        <taxon>Microbacteriaceae</taxon>
        <taxon>Leifsonia</taxon>
    </lineage>
</organism>
<evidence type="ECO:0000256" key="6">
    <source>
        <dbReference type="ARBA" id="ARBA00023098"/>
    </source>
</evidence>
<evidence type="ECO:0000259" key="7">
    <source>
        <dbReference type="PROSITE" id="PS50035"/>
    </source>
</evidence>
<keyword evidence="6" id="KW-0443">Lipid metabolism</keyword>
<comment type="similarity">
    <text evidence="2">Belongs to the phospholipase D family.</text>
</comment>
<dbReference type="InterPro" id="IPR051406">
    <property type="entry name" value="PLD_domain"/>
</dbReference>
<dbReference type="Proteomes" id="UP000521075">
    <property type="component" value="Unassembled WGS sequence"/>
</dbReference>
<gene>
    <name evidence="8" type="ORF">HNR14_002889</name>
</gene>
<dbReference type="PROSITE" id="PS50035">
    <property type="entry name" value="PLD"/>
    <property type="match status" value="1"/>
</dbReference>
<dbReference type="Pfam" id="PF13091">
    <property type="entry name" value="PLDc_2"/>
    <property type="match status" value="1"/>
</dbReference>
<comment type="catalytic activity">
    <reaction evidence="1">
        <text>a 1,2-diacyl-sn-glycero-3-phosphocholine + H2O = a 1,2-diacyl-sn-glycero-3-phosphate + choline + H(+)</text>
        <dbReference type="Rhea" id="RHEA:14445"/>
        <dbReference type="ChEBI" id="CHEBI:15354"/>
        <dbReference type="ChEBI" id="CHEBI:15377"/>
        <dbReference type="ChEBI" id="CHEBI:15378"/>
        <dbReference type="ChEBI" id="CHEBI:57643"/>
        <dbReference type="ChEBI" id="CHEBI:58608"/>
        <dbReference type="EC" id="3.1.4.4"/>
    </reaction>
</comment>
<dbReference type="EMBL" id="JACCHJ010000001">
    <property type="protein sequence ID" value="NYK11008.1"/>
    <property type="molecule type" value="Genomic_DNA"/>
</dbReference>
<dbReference type="GO" id="GO:0016042">
    <property type="term" value="P:lipid catabolic process"/>
    <property type="evidence" value="ECO:0007669"/>
    <property type="project" value="UniProtKB-KW"/>
</dbReference>
<keyword evidence="4" id="KW-0378">Hydrolase</keyword>
<dbReference type="GO" id="GO:0006793">
    <property type="term" value="P:phosphorus metabolic process"/>
    <property type="evidence" value="ECO:0007669"/>
    <property type="project" value="UniProtKB-ARBA"/>
</dbReference>
<dbReference type="GO" id="GO:0004630">
    <property type="term" value="F:phospholipase D activity"/>
    <property type="evidence" value="ECO:0007669"/>
    <property type="project" value="UniProtKB-EC"/>
</dbReference>